<dbReference type="OrthoDB" id="66881at2759"/>
<keyword evidence="6" id="KW-0560">Oxidoreductase</keyword>
<dbReference type="EMBL" id="JAOTPV010000007">
    <property type="protein sequence ID" value="KAJ4479918.1"/>
    <property type="molecule type" value="Genomic_DNA"/>
</dbReference>
<dbReference type="PANTHER" id="PTHR43098:SF3">
    <property type="entry name" value="L-ORNITHINE N(5)-MONOOXYGENASE-RELATED"/>
    <property type="match status" value="1"/>
</dbReference>
<evidence type="ECO:0000256" key="2">
    <source>
        <dbReference type="ARBA" id="ARBA00010139"/>
    </source>
</evidence>
<dbReference type="Proteomes" id="UP001150266">
    <property type="component" value="Unassembled WGS sequence"/>
</dbReference>
<evidence type="ECO:0000256" key="3">
    <source>
        <dbReference type="ARBA" id="ARBA00022630"/>
    </source>
</evidence>
<dbReference type="PANTHER" id="PTHR43098">
    <property type="entry name" value="L-ORNITHINE N(5)-MONOOXYGENASE-RELATED"/>
    <property type="match status" value="1"/>
</dbReference>
<dbReference type="InterPro" id="IPR036188">
    <property type="entry name" value="FAD/NAD-bd_sf"/>
</dbReference>
<proteinExistence type="inferred from homology"/>
<comment type="caution">
    <text evidence="9">The sequence shown here is derived from an EMBL/GenBank/DDBJ whole genome shotgun (WGS) entry which is preliminary data.</text>
</comment>
<dbReference type="AlphaFoldDB" id="A0A9W9DPD9"/>
<dbReference type="Gene3D" id="3.50.50.60">
    <property type="entry name" value="FAD/NAD(P)-binding domain"/>
    <property type="match status" value="1"/>
</dbReference>
<dbReference type="InterPro" id="IPR050775">
    <property type="entry name" value="FAD-binding_Monooxygenases"/>
</dbReference>
<keyword evidence="4" id="KW-0274">FAD</keyword>
<evidence type="ECO:0000256" key="7">
    <source>
        <dbReference type="ARBA" id="ARBA00023033"/>
    </source>
</evidence>
<gene>
    <name evidence="9" type="ORF">J3R30DRAFT_3701067</name>
    <name evidence="8" type="ORF">J3R30DRAFT_3704716</name>
</gene>
<organism evidence="9 10">
    <name type="scientific">Lentinula aciculospora</name>
    <dbReference type="NCBI Taxonomy" id="153920"/>
    <lineage>
        <taxon>Eukaryota</taxon>
        <taxon>Fungi</taxon>
        <taxon>Dikarya</taxon>
        <taxon>Basidiomycota</taxon>
        <taxon>Agaricomycotina</taxon>
        <taxon>Agaricomycetes</taxon>
        <taxon>Agaricomycetidae</taxon>
        <taxon>Agaricales</taxon>
        <taxon>Marasmiineae</taxon>
        <taxon>Omphalotaceae</taxon>
        <taxon>Lentinula</taxon>
    </lineage>
</organism>
<keyword evidence="10" id="KW-1185">Reference proteome</keyword>
<accession>A0A9W9DPD9</accession>
<sequence>MSNHIAPVDRLGALVACAGFSSLYQLHRLLKLKLSVETFEAVSGVVRLERHLEGLDMEGKVSFWDEIQASFCYAVKKLDLKRVNKATFEVFDRESIPLIDVKETPIERVTPKGLELQDGSVHTFDIPVLATGFDGLTGAIVDLDMRGSDDLSIREK</sequence>
<keyword evidence="3" id="KW-0285">Flavoprotein</keyword>
<evidence type="ECO:0000256" key="5">
    <source>
        <dbReference type="ARBA" id="ARBA00022857"/>
    </source>
</evidence>
<evidence type="ECO:0000256" key="4">
    <source>
        <dbReference type="ARBA" id="ARBA00022827"/>
    </source>
</evidence>
<dbReference type="EMBL" id="JAOTPV010000012">
    <property type="protein sequence ID" value="KAJ4476185.1"/>
    <property type="molecule type" value="Genomic_DNA"/>
</dbReference>
<evidence type="ECO:0000256" key="1">
    <source>
        <dbReference type="ARBA" id="ARBA00001974"/>
    </source>
</evidence>
<reference evidence="9" key="1">
    <citation type="submission" date="2022-08" db="EMBL/GenBank/DDBJ databases">
        <title>A Global Phylogenomic Analysis of the Shiitake Genus Lentinula.</title>
        <authorList>
            <consortium name="DOE Joint Genome Institute"/>
            <person name="Sierra-Patev S."/>
            <person name="Min B."/>
            <person name="Naranjo-Ortiz M."/>
            <person name="Looney B."/>
            <person name="Konkel Z."/>
            <person name="Slot J.C."/>
            <person name="Sakamoto Y."/>
            <person name="Steenwyk J.L."/>
            <person name="Rokas A."/>
            <person name="Carro J."/>
            <person name="Camarero S."/>
            <person name="Ferreira P."/>
            <person name="Molpeceres G."/>
            <person name="Ruiz-Duenas F.J."/>
            <person name="Serrano A."/>
            <person name="Henrissat B."/>
            <person name="Drula E."/>
            <person name="Hughes K.W."/>
            <person name="Mata J.L."/>
            <person name="Ishikawa N.K."/>
            <person name="Vargas-Isla R."/>
            <person name="Ushijima S."/>
            <person name="Smith C.A."/>
            <person name="Ahrendt S."/>
            <person name="Andreopoulos W."/>
            <person name="He G."/>
            <person name="Labutti K."/>
            <person name="Lipzen A."/>
            <person name="Ng V."/>
            <person name="Riley R."/>
            <person name="Sandor L."/>
            <person name="Barry K."/>
            <person name="Martinez A.T."/>
            <person name="Xiao Y."/>
            <person name="Gibbons J.G."/>
            <person name="Terashima K."/>
            <person name="Grigoriev I.V."/>
            <person name="Hibbett D.S."/>
        </authorList>
    </citation>
    <scope>NUCLEOTIDE SEQUENCE</scope>
    <source>
        <strain evidence="9">JLM2183</strain>
    </source>
</reference>
<dbReference type="GO" id="GO:0004497">
    <property type="term" value="F:monooxygenase activity"/>
    <property type="evidence" value="ECO:0007669"/>
    <property type="project" value="UniProtKB-KW"/>
</dbReference>
<evidence type="ECO:0000313" key="10">
    <source>
        <dbReference type="Proteomes" id="UP001150266"/>
    </source>
</evidence>
<evidence type="ECO:0000313" key="8">
    <source>
        <dbReference type="EMBL" id="KAJ4476185.1"/>
    </source>
</evidence>
<name>A0A9W9DPD9_9AGAR</name>
<keyword evidence="5" id="KW-0521">NADP</keyword>
<comment type="similarity">
    <text evidence="2">Belongs to the FAD-binding monooxygenase family.</text>
</comment>
<dbReference type="SUPFAM" id="SSF51905">
    <property type="entry name" value="FAD/NAD(P)-binding domain"/>
    <property type="match status" value="1"/>
</dbReference>
<comment type="cofactor">
    <cofactor evidence="1">
        <name>FAD</name>
        <dbReference type="ChEBI" id="CHEBI:57692"/>
    </cofactor>
</comment>
<keyword evidence="7" id="KW-0503">Monooxygenase</keyword>
<evidence type="ECO:0000256" key="6">
    <source>
        <dbReference type="ARBA" id="ARBA00023002"/>
    </source>
</evidence>
<protein>
    <submittedName>
        <fullName evidence="9">Uncharacterized protein</fullName>
    </submittedName>
</protein>
<evidence type="ECO:0000313" key="9">
    <source>
        <dbReference type="EMBL" id="KAJ4479918.1"/>
    </source>
</evidence>